<dbReference type="Proteomes" id="UP000557872">
    <property type="component" value="Unassembled WGS sequence"/>
</dbReference>
<feature type="binding site" evidence="7">
    <location>
        <position position="44"/>
    </location>
    <ligand>
        <name>pyruvate</name>
        <dbReference type="ChEBI" id="CHEBI:15361"/>
    </ligand>
</feature>
<dbReference type="PANTHER" id="PTHR12128:SF21">
    <property type="entry name" value="N-ACETYLNEURAMINATE LYASE"/>
    <property type="match status" value="1"/>
</dbReference>
<evidence type="ECO:0000256" key="2">
    <source>
        <dbReference type="ARBA" id="ARBA00022490"/>
    </source>
</evidence>
<dbReference type="InterPro" id="IPR013785">
    <property type="entry name" value="Aldolase_TIM"/>
</dbReference>
<evidence type="ECO:0000313" key="8">
    <source>
        <dbReference type="EMBL" id="NWK54756.1"/>
    </source>
</evidence>
<feature type="active site" description="Proton donor/acceptor" evidence="6">
    <location>
        <position position="132"/>
    </location>
</feature>
<feature type="active site" description="Schiff-base intermediate with substrate" evidence="6">
    <location>
        <position position="162"/>
    </location>
</feature>
<evidence type="ECO:0000256" key="3">
    <source>
        <dbReference type="ARBA" id="ARBA00023239"/>
    </source>
</evidence>
<evidence type="ECO:0000256" key="7">
    <source>
        <dbReference type="PIRSR" id="PIRSR001365-2"/>
    </source>
</evidence>
<evidence type="ECO:0000313" key="9">
    <source>
        <dbReference type="Proteomes" id="UP000557872"/>
    </source>
</evidence>
<protein>
    <submittedName>
        <fullName evidence="8">Dihydrodipicolinate synthase family protein</fullName>
    </submittedName>
</protein>
<evidence type="ECO:0000256" key="4">
    <source>
        <dbReference type="ARBA" id="ARBA00023277"/>
    </source>
</evidence>
<sequence>MKGIVPAAYTPMNADYSVNYDAIESMAAYLKGAGTSQIFICGSTGEGCNLTTDERKRVAEAYVKHYDGDVIVHVGHNSLADSADLAAHAQAIGAAAVSAICPTYFPMNSTEILCQSMQQIAAACPELPFYYYHIPALTSAGANLLDFLEMADTAIPNLRGVKFTNEQIHVFLACRKAVGGKYDIAFGYDEMMIAGWSAGADAYVGSTFNFMTPLYAKLVEAAKAGDMDEARRLQHLSEEAIRVLNQVGAFHPLVKTVISRLGVPCGPARLPMGPVTQAQADELWEKFQDLGLAPYLNPAV</sequence>
<dbReference type="Pfam" id="PF00701">
    <property type="entry name" value="DHDPS"/>
    <property type="match status" value="1"/>
</dbReference>
<gene>
    <name evidence="8" type="ORF">HW115_03990</name>
</gene>
<dbReference type="EMBL" id="JACBAZ010000001">
    <property type="protein sequence ID" value="NWK54756.1"/>
    <property type="molecule type" value="Genomic_DNA"/>
</dbReference>
<dbReference type="SUPFAM" id="SSF51569">
    <property type="entry name" value="Aldolase"/>
    <property type="match status" value="1"/>
</dbReference>
<feature type="binding site" evidence="7">
    <location>
        <position position="204"/>
    </location>
    <ligand>
        <name>pyruvate</name>
        <dbReference type="ChEBI" id="CHEBI:15361"/>
    </ligand>
</feature>
<organism evidence="8 9">
    <name type="scientific">Oceaniferula marina</name>
    <dbReference type="NCBI Taxonomy" id="2748318"/>
    <lineage>
        <taxon>Bacteria</taxon>
        <taxon>Pseudomonadati</taxon>
        <taxon>Verrucomicrobiota</taxon>
        <taxon>Verrucomicrobiia</taxon>
        <taxon>Verrucomicrobiales</taxon>
        <taxon>Verrucomicrobiaceae</taxon>
        <taxon>Oceaniferula</taxon>
    </lineage>
</organism>
<keyword evidence="3 5" id="KW-0456">Lyase</keyword>
<dbReference type="PANTHER" id="PTHR12128">
    <property type="entry name" value="DIHYDRODIPICOLINATE SYNTHASE"/>
    <property type="match status" value="1"/>
</dbReference>
<evidence type="ECO:0000256" key="1">
    <source>
        <dbReference type="ARBA" id="ARBA00004496"/>
    </source>
</evidence>
<dbReference type="GO" id="GO:0005737">
    <property type="term" value="C:cytoplasm"/>
    <property type="evidence" value="ECO:0007669"/>
    <property type="project" value="UniProtKB-SubCell"/>
</dbReference>
<keyword evidence="9" id="KW-1185">Reference proteome</keyword>
<evidence type="ECO:0000256" key="5">
    <source>
        <dbReference type="PIRNR" id="PIRNR001365"/>
    </source>
</evidence>
<dbReference type="PRINTS" id="PR00146">
    <property type="entry name" value="DHPICSNTHASE"/>
</dbReference>
<accession>A0A851GBG0</accession>
<dbReference type="Gene3D" id="3.20.20.70">
    <property type="entry name" value="Aldolase class I"/>
    <property type="match status" value="1"/>
</dbReference>
<reference evidence="8 9" key="1">
    <citation type="submission" date="2020-07" db="EMBL/GenBank/DDBJ databases">
        <title>Roseicoccus Jingziensis gen. nov., sp. nov., isolated from coastal seawater.</title>
        <authorList>
            <person name="Feng X."/>
        </authorList>
    </citation>
    <scope>NUCLEOTIDE SEQUENCE [LARGE SCALE GENOMIC DNA]</scope>
    <source>
        <strain evidence="8 9">N1E253</strain>
    </source>
</reference>
<comment type="subcellular location">
    <subcellularLocation>
        <location evidence="1">Cytoplasm</location>
    </subcellularLocation>
</comment>
<dbReference type="PIRSF" id="PIRSF001365">
    <property type="entry name" value="DHDPS"/>
    <property type="match status" value="1"/>
</dbReference>
<keyword evidence="2" id="KW-0963">Cytoplasm</keyword>
<proteinExistence type="inferred from homology"/>
<dbReference type="InterPro" id="IPR002220">
    <property type="entry name" value="DapA-like"/>
</dbReference>
<dbReference type="AlphaFoldDB" id="A0A851GBG0"/>
<name>A0A851GBG0_9BACT</name>
<comment type="similarity">
    <text evidence="5">Belongs to the DapA family.</text>
</comment>
<comment type="caution">
    <text evidence="8">The sequence shown here is derived from an EMBL/GenBank/DDBJ whole genome shotgun (WGS) entry which is preliminary data.</text>
</comment>
<dbReference type="GO" id="GO:0016829">
    <property type="term" value="F:lyase activity"/>
    <property type="evidence" value="ECO:0007669"/>
    <property type="project" value="UniProtKB-KW"/>
</dbReference>
<keyword evidence="4" id="KW-0119">Carbohydrate metabolism</keyword>
<evidence type="ECO:0000256" key="6">
    <source>
        <dbReference type="PIRSR" id="PIRSR001365-1"/>
    </source>
</evidence>
<dbReference type="SMART" id="SM01130">
    <property type="entry name" value="DHDPS"/>
    <property type="match status" value="1"/>
</dbReference>